<dbReference type="AlphaFoldDB" id="A0A1M6KPM4"/>
<dbReference type="STRING" id="558155.SAMN04487911_12711"/>
<name>A0A1M6KPM4_9FLAO</name>
<evidence type="ECO:0000313" key="1">
    <source>
        <dbReference type="EMBL" id="SHJ60897.1"/>
    </source>
</evidence>
<proteinExistence type="predicted"/>
<accession>A0A1M6KPM4</accession>
<dbReference type="EMBL" id="FQYX01000027">
    <property type="protein sequence ID" value="SHJ60897.1"/>
    <property type="molecule type" value="Genomic_DNA"/>
</dbReference>
<sequence>MKVQLLFLIFCLLLPCYLPVSRLYGGNKEARLTTYSSFEQASLKNPFSDFLEKSLAFFKIITPHHKSLILSTAVSESFLSVKTNCTEIRHAIIILPLINKILQNGGTEYIVKYNVNHPTASLPWNSERYENDTNWVAPSQHAIFASIMNRLNKRERGLDNRNFEYML</sequence>
<protein>
    <submittedName>
        <fullName evidence="1">Uncharacterized protein</fullName>
    </submittedName>
</protein>
<organism evidence="1 2">
    <name type="scientific">Arenibacter nanhaiticus</name>
    <dbReference type="NCBI Taxonomy" id="558155"/>
    <lineage>
        <taxon>Bacteria</taxon>
        <taxon>Pseudomonadati</taxon>
        <taxon>Bacteroidota</taxon>
        <taxon>Flavobacteriia</taxon>
        <taxon>Flavobacteriales</taxon>
        <taxon>Flavobacteriaceae</taxon>
        <taxon>Arenibacter</taxon>
    </lineage>
</organism>
<reference evidence="1 2" key="1">
    <citation type="submission" date="2016-11" db="EMBL/GenBank/DDBJ databases">
        <authorList>
            <person name="Jaros S."/>
            <person name="Januszkiewicz K."/>
            <person name="Wedrychowicz H."/>
        </authorList>
    </citation>
    <scope>NUCLEOTIDE SEQUENCE [LARGE SCALE GENOMIC DNA]</scope>
    <source>
        <strain evidence="1 2">CGMCC 1.8863</strain>
    </source>
</reference>
<keyword evidence="2" id="KW-1185">Reference proteome</keyword>
<gene>
    <name evidence="1" type="ORF">SAMN04487911_12711</name>
</gene>
<dbReference type="Proteomes" id="UP000184231">
    <property type="component" value="Unassembled WGS sequence"/>
</dbReference>
<evidence type="ECO:0000313" key="2">
    <source>
        <dbReference type="Proteomes" id="UP000184231"/>
    </source>
</evidence>